<gene>
    <name evidence="4" type="ORF">A2Z33_05330</name>
</gene>
<dbReference type="PROSITE" id="PS00171">
    <property type="entry name" value="TIM_1"/>
    <property type="match status" value="1"/>
</dbReference>
<comment type="catalytic activity">
    <reaction evidence="3">
        <text>D-glyceraldehyde 3-phosphate = dihydroxyacetone phosphate</text>
        <dbReference type="Rhea" id="RHEA:18585"/>
        <dbReference type="ChEBI" id="CHEBI:57642"/>
        <dbReference type="ChEBI" id="CHEBI:59776"/>
        <dbReference type="EC" id="5.3.1.1"/>
    </reaction>
</comment>
<dbReference type="InterPro" id="IPR013785">
    <property type="entry name" value="Aldolase_TIM"/>
</dbReference>
<dbReference type="PANTHER" id="PTHR21139:SF42">
    <property type="entry name" value="TRIOSEPHOSPHATE ISOMERASE"/>
    <property type="match status" value="1"/>
</dbReference>
<keyword evidence="3" id="KW-0312">Gluconeogenesis</keyword>
<dbReference type="GO" id="GO:0006094">
    <property type="term" value="P:gluconeogenesis"/>
    <property type="evidence" value="ECO:0007669"/>
    <property type="project" value="UniProtKB-UniPathway"/>
</dbReference>
<dbReference type="SUPFAM" id="SSF51351">
    <property type="entry name" value="Triosephosphate isomerase (TIM)"/>
    <property type="match status" value="1"/>
</dbReference>
<reference evidence="4 5" key="1">
    <citation type="journal article" date="2016" name="Nat. Commun.">
        <title>Thousands of microbial genomes shed light on interconnected biogeochemical processes in an aquifer system.</title>
        <authorList>
            <person name="Anantharaman K."/>
            <person name="Brown C.T."/>
            <person name="Hug L.A."/>
            <person name="Sharon I."/>
            <person name="Castelle C.J."/>
            <person name="Probst A.J."/>
            <person name="Thomas B.C."/>
            <person name="Singh A."/>
            <person name="Wilkins M.J."/>
            <person name="Karaoz U."/>
            <person name="Brodie E.L."/>
            <person name="Williams K.H."/>
            <person name="Hubbard S.S."/>
            <person name="Banfield J.F."/>
        </authorList>
    </citation>
    <scope>NUCLEOTIDE SEQUENCE [LARGE SCALE GENOMIC DNA]</scope>
</reference>
<keyword evidence="3" id="KW-0324">Glycolysis</keyword>
<dbReference type="InterPro" id="IPR020861">
    <property type="entry name" value="Triosephosphate_isomerase_AS"/>
</dbReference>
<accession>A0A1F5YMW3</accession>
<evidence type="ECO:0000313" key="4">
    <source>
        <dbReference type="EMBL" id="OGG01307.1"/>
    </source>
</evidence>
<dbReference type="InterPro" id="IPR000652">
    <property type="entry name" value="Triosephosphate_isomerase"/>
</dbReference>
<protein>
    <recommendedName>
        <fullName evidence="3">Triosephosphate isomerase</fullName>
        <ecNumber evidence="3">5.3.1.1</ecNumber>
    </recommendedName>
</protein>
<dbReference type="CDD" id="cd00311">
    <property type="entry name" value="TIM"/>
    <property type="match status" value="1"/>
</dbReference>
<dbReference type="Pfam" id="PF00121">
    <property type="entry name" value="TIM"/>
    <property type="match status" value="2"/>
</dbReference>
<dbReference type="GO" id="GO:0004807">
    <property type="term" value="F:triose-phosphate isomerase activity"/>
    <property type="evidence" value="ECO:0007669"/>
    <property type="project" value="UniProtKB-EC"/>
</dbReference>
<evidence type="ECO:0000256" key="3">
    <source>
        <dbReference type="RuleBase" id="RU363013"/>
    </source>
</evidence>
<dbReference type="UniPathway" id="UPA00109">
    <property type="reaction ID" value="UER00189"/>
</dbReference>
<name>A0A1F5YMW3_9BACT</name>
<comment type="subunit">
    <text evidence="3">Homodimer.</text>
</comment>
<dbReference type="AlphaFoldDB" id="A0A1F5YMW3"/>
<comment type="subcellular location">
    <subcellularLocation>
        <location evidence="3">Cytoplasm</location>
    </subcellularLocation>
</comment>
<sequence>MKHMYIAANWKSNKTVSESLEWLNSFAEKLSTDSAILTSKDIIVCVPYTDLYALSEMRHKLALPISLGAQDVSPFPDGAYTGQISARMIRGMADWVIIGHSERRKYFRETEEELNRKTEQVKKEGLRVIYCVSEAGMQVPPAADIVAYEPLWAIGTGKTDTPENAGRVLITIKEKSGVGISLYGGSVTSENAAAFLSQPGIDGVLIGGASLDAGKFLKLLESLRDVAS</sequence>
<dbReference type="GO" id="GO:0005829">
    <property type="term" value="C:cytosol"/>
    <property type="evidence" value="ECO:0007669"/>
    <property type="project" value="TreeGrafter"/>
</dbReference>
<dbReference type="GO" id="GO:0019563">
    <property type="term" value="P:glycerol catabolic process"/>
    <property type="evidence" value="ECO:0007669"/>
    <property type="project" value="TreeGrafter"/>
</dbReference>
<dbReference type="EC" id="5.3.1.1" evidence="3"/>
<dbReference type="GO" id="GO:0006096">
    <property type="term" value="P:glycolytic process"/>
    <property type="evidence" value="ECO:0007669"/>
    <property type="project" value="UniProtKB-UniPathway"/>
</dbReference>
<evidence type="ECO:0000256" key="2">
    <source>
        <dbReference type="ARBA" id="ARBA00023235"/>
    </source>
</evidence>
<dbReference type="Proteomes" id="UP000178448">
    <property type="component" value="Unassembled WGS sequence"/>
</dbReference>
<proteinExistence type="inferred from homology"/>
<dbReference type="UniPathway" id="UPA00138"/>
<dbReference type="PANTHER" id="PTHR21139">
    <property type="entry name" value="TRIOSEPHOSPHATE ISOMERASE"/>
    <property type="match status" value="1"/>
</dbReference>
<comment type="pathway">
    <text evidence="3">Carbohydrate degradation; glycolysis; D-glyceraldehyde 3-phosphate from glycerone phosphate: step 1/1.</text>
</comment>
<comment type="pathway">
    <text evidence="3">Carbohydrate biosynthesis; gluconeogenesis.</text>
</comment>
<keyword evidence="2 3" id="KW-0413">Isomerase</keyword>
<comment type="similarity">
    <text evidence="1 3">Belongs to the triosephosphate isomerase family.</text>
</comment>
<evidence type="ECO:0000256" key="1">
    <source>
        <dbReference type="ARBA" id="ARBA00007422"/>
    </source>
</evidence>
<dbReference type="STRING" id="1798374.A2Z33_05330"/>
<comment type="caution">
    <text evidence="4">The sequence shown here is derived from an EMBL/GenBank/DDBJ whole genome shotgun (WGS) entry which is preliminary data.</text>
</comment>
<dbReference type="PROSITE" id="PS51440">
    <property type="entry name" value="TIM_2"/>
    <property type="match status" value="1"/>
</dbReference>
<evidence type="ECO:0000313" key="5">
    <source>
        <dbReference type="Proteomes" id="UP000178448"/>
    </source>
</evidence>
<dbReference type="Gene3D" id="3.20.20.70">
    <property type="entry name" value="Aldolase class I"/>
    <property type="match status" value="2"/>
</dbReference>
<keyword evidence="3" id="KW-0963">Cytoplasm</keyword>
<dbReference type="EMBL" id="MFJD01000018">
    <property type="protein sequence ID" value="OGG01307.1"/>
    <property type="molecule type" value="Genomic_DNA"/>
</dbReference>
<dbReference type="InterPro" id="IPR035990">
    <property type="entry name" value="TIM_sf"/>
</dbReference>
<organism evidence="4 5">
    <name type="scientific">Candidatus Gottesmanbacteria bacterium RBG_16_52_11</name>
    <dbReference type="NCBI Taxonomy" id="1798374"/>
    <lineage>
        <taxon>Bacteria</taxon>
        <taxon>Candidatus Gottesmaniibacteriota</taxon>
    </lineage>
</organism>
<dbReference type="GO" id="GO:0046166">
    <property type="term" value="P:glyceraldehyde-3-phosphate biosynthetic process"/>
    <property type="evidence" value="ECO:0007669"/>
    <property type="project" value="TreeGrafter"/>
</dbReference>